<dbReference type="PANTHER" id="PTHR37316:SF3">
    <property type="entry name" value="TEICHOIC ACID GLYCEROL-PHOSPHATE TRANSFERASE"/>
    <property type="match status" value="1"/>
</dbReference>
<dbReference type="STRING" id="150033.RV14_GL000270"/>
<dbReference type="OrthoDB" id="9811865at2"/>
<dbReference type="InterPro" id="IPR051612">
    <property type="entry name" value="Teichoic_Acid_Biosynth"/>
</dbReference>
<dbReference type="RefSeq" id="WP_071855482.1">
    <property type="nucleotide sequence ID" value="NZ_JXLB01000011.1"/>
</dbReference>
<dbReference type="InterPro" id="IPR043148">
    <property type="entry name" value="TagF_C"/>
</dbReference>
<comment type="subcellular location">
    <subcellularLocation>
        <location evidence="1">Cell membrane</location>
        <topology evidence="1">Peripheral membrane protein</topology>
    </subcellularLocation>
</comment>
<dbReference type="InterPro" id="IPR043149">
    <property type="entry name" value="TagF_N"/>
</dbReference>
<sequence>MRKKFIFCSVPDFSDNARAMFEFMMDYPIEGEYIWLFNDQKHAEDHFFDKYKEKNVKFLQKNSFIGMYHYLTATISFSDHGIFNNIPRMISPKKIELWHGMPLKQIGNYNEKNTIFFDKTISTSPIFDKVLCKAFGVTDKQLIATGLPRNDKLFLKSSYNISQLFFMNDFPVVAWLPTFRKHISGDYNDGEFENNKLAFFDFNELKIVDKQLKKAKKNLFVKLHPLDILNKEKSLDASFEQIRILTTDQFENQHFDLYKILSEVESLITDYSSVYFDFLLTKKPIGLVQTDVQEYKNTRGVISEIEQQMIGTEIKSKENFIQFITEKNKSHLDYDNLIDVFQKRDTHGNNAKAICTYLQLIKEDKKSQ</sequence>
<keyword evidence="4" id="KW-0808">Transferase</keyword>
<keyword evidence="6" id="KW-0472">Membrane</keyword>
<organism evidence="7 8">
    <name type="scientific">Enterococcus ratti</name>
    <dbReference type="NCBI Taxonomy" id="150033"/>
    <lineage>
        <taxon>Bacteria</taxon>
        <taxon>Bacillati</taxon>
        <taxon>Bacillota</taxon>
        <taxon>Bacilli</taxon>
        <taxon>Lactobacillales</taxon>
        <taxon>Enterococcaceae</taxon>
        <taxon>Enterococcus</taxon>
    </lineage>
</organism>
<evidence type="ECO:0000256" key="1">
    <source>
        <dbReference type="ARBA" id="ARBA00004202"/>
    </source>
</evidence>
<gene>
    <name evidence="7" type="ORF">RV14_GL000270</name>
</gene>
<protein>
    <recommendedName>
        <fullName evidence="9">CDP-glycerol:poly(Glycerophosphate) glycerophosphotransferase</fullName>
    </recommendedName>
</protein>
<dbReference type="EMBL" id="JXLB01000011">
    <property type="protein sequence ID" value="OJG81115.1"/>
    <property type="molecule type" value="Genomic_DNA"/>
</dbReference>
<evidence type="ECO:0000256" key="3">
    <source>
        <dbReference type="ARBA" id="ARBA00022475"/>
    </source>
</evidence>
<dbReference type="Pfam" id="PF04464">
    <property type="entry name" value="Glyphos_transf"/>
    <property type="match status" value="1"/>
</dbReference>
<evidence type="ECO:0000256" key="6">
    <source>
        <dbReference type="ARBA" id="ARBA00023136"/>
    </source>
</evidence>
<keyword evidence="5" id="KW-0777">Teichoic acid biosynthesis</keyword>
<dbReference type="Proteomes" id="UP000182152">
    <property type="component" value="Unassembled WGS sequence"/>
</dbReference>
<keyword evidence="3" id="KW-1003">Cell membrane</keyword>
<comment type="similarity">
    <text evidence="2">Belongs to the CDP-glycerol glycerophosphotransferase family.</text>
</comment>
<comment type="caution">
    <text evidence="7">The sequence shown here is derived from an EMBL/GenBank/DDBJ whole genome shotgun (WGS) entry which is preliminary data.</text>
</comment>
<evidence type="ECO:0000313" key="8">
    <source>
        <dbReference type="Proteomes" id="UP000182152"/>
    </source>
</evidence>
<reference evidence="7 8" key="1">
    <citation type="submission" date="2014-12" db="EMBL/GenBank/DDBJ databases">
        <title>Draft genome sequences of 29 type strains of Enterococci.</title>
        <authorList>
            <person name="Zhong Z."/>
            <person name="Sun Z."/>
            <person name="Liu W."/>
            <person name="Zhang W."/>
            <person name="Zhang H."/>
        </authorList>
    </citation>
    <scope>NUCLEOTIDE SEQUENCE [LARGE SCALE GENOMIC DNA]</scope>
    <source>
        <strain evidence="7 8">DSM 15687</strain>
    </source>
</reference>
<dbReference type="InterPro" id="IPR007554">
    <property type="entry name" value="Glycerophosphate_synth"/>
</dbReference>
<dbReference type="Gene3D" id="3.40.50.11820">
    <property type="match status" value="1"/>
</dbReference>
<dbReference type="GO" id="GO:0019350">
    <property type="term" value="P:teichoic acid biosynthetic process"/>
    <property type="evidence" value="ECO:0007669"/>
    <property type="project" value="UniProtKB-KW"/>
</dbReference>
<evidence type="ECO:0000256" key="2">
    <source>
        <dbReference type="ARBA" id="ARBA00010488"/>
    </source>
</evidence>
<evidence type="ECO:0000256" key="4">
    <source>
        <dbReference type="ARBA" id="ARBA00022679"/>
    </source>
</evidence>
<name>A0A1L8WJC4_9ENTE</name>
<evidence type="ECO:0000313" key="7">
    <source>
        <dbReference type="EMBL" id="OJG81115.1"/>
    </source>
</evidence>
<evidence type="ECO:0000256" key="5">
    <source>
        <dbReference type="ARBA" id="ARBA00022944"/>
    </source>
</evidence>
<keyword evidence="8" id="KW-1185">Reference proteome</keyword>
<evidence type="ECO:0008006" key="9">
    <source>
        <dbReference type="Google" id="ProtNLM"/>
    </source>
</evidence>
<dbReference type="GO" id="GO:0047355">
    <property type="term" value="F:CDP-glycerol glycerophosphotransferase activity"/>
    <property type="evidence" value="ECO:0007669"/>
    <property type="project" value="InterPro"/>
</dbReference>
<proteinExistence type="inferred from homology"/>
<accession>A0A1L8WJC4</accession>
<dbReference type="GO" id="GO:0005886">
    <property type="term" value="C:plasma membrane"/>
    <property type="evidence" value="ECO:0007669"/>
    <property type="project" value="UniProtKB-SubCell"/>
</dbReference>
<dbReference type="Gene3D" id="3.40.50.12580">
    <property type="match status" value="1"/>
</dbReference>
<dbReference type="AlphaFoldDB" id="A0A1L8WJC4"/>
<dbReference type="PANTHER" id="PTHR37316">
    <property type="entry name" value="TEICHOIC ACID GLYCEROL-PHOSPHATE PRIMASE"/>
    <property type="match status" value="1"/>
</dbReference>